<organism evidence="3">
    <name type="scientific">marine sediment metagenome</name>
    <dbReference type="NCBI Taxonomy" id="412755"/>
    <lineage>
        <taxon>unclassified sequences</taxon>
        <taxon>metagenomes</taxon>
        <taxon>ecological metagenomes</taxon>
    </lineage>
</organism>
<comment type="caution">
    <text evidence="3">The sequence shown here is derived from an EMBL/GenBank/DDBJ whole genome shotgun (WGS) entry which is preliminary data.</text>
</comment>
<dbReference type="EMBL" id="LAZR01035608">
    <property type="protein sequence ID" value="KKL27067.1"/>
    <property type="molecule type" value="Genomic_DNA"/>
</dbReference>
<gene>
    <name evidence="3" type="ORF">LCGC14_2388900</name>
</gene>
<dbReference type="AlphaFoldDB" id="A0A0F9CKU9"/>
<keyword evidence="1" id="KW-0472">Membrane</keyword>
<keyword evidence="1" id="KW-1133">Transmembrane helix</keyword>
<dbReference type="InterPro" id="IPR002541">
    <property type="entry name" value="Cyt_c_assembly"/>
</dbReference>
<evidence type="ECO:0000259" key="2">
    <source>
        <dbReference type="Pfam" id="PF01578"/>
    </source>
</evidence>
<feature type="non-terminal residue" evidence="3">
    <location>
        <position position="1"/>
    </location>
</feature>
<reference evidence="3" key="1">
    <citation type="journal article" date="2015" name="Nature">
        <title>Complex archaea that bridge the gap between prokaryotes and eukaryotes.</title>
        <authorList>
            <person name="Spang A."/>
            <person name="Saw J.H."/>
            <person name="Jorgensen S.L."/>
            <person name="Zaremba-Niedzwiedzka K."/>
            <person name="Martijn J."/>
            <person name="Lind A.E."/>
            <person name="van Eijk R."/>
            <person name="Schleper C."/>
            <person name="Guy L."/>
            <person name="Ettema T.J."/>
        </authorList>
    </citation>
    <scope>NUCLEOTIDE SEQUENCE</scope>
</reference>
<feature type="domain" description="Cytochrome c assembly protein" evidence="2">
    <location>
        <begin position="1"/>
        <end position="40"/>
    </location>
</feature>
<dbReference type="Pfam" id="PF01578">
    <property type="entry name" value="Cytochrom_C_asm"/>
    <property type="match status" value="1"/>
</dbReference>
<name>A0A0F9CKU9_9ZZZZ</name>
<accession>A0A0F9CKU9</accession>
<protein>
    <recommendedName>
        <fullName evidence="2">Cytochrome c assembly protein domain-containing protein</fullName>
    </recommendedName>
</protein>
<dbReference type="GO" id="GO:0017004">
    <property type="term" value="P:cytochrome complex assembly"/>
    <property type="evidence" value="ECO:0007669"/>
    <property type="project" value="InterPro"/>
</dbReference>
<evidence type="ECO:0000313" key="3">
    <source>
        <dbReference type="EMBL" id="KKL27067.1"/>
    </source>
</evidence>
<keyword evidence="1" id="KW-0812">Transmembrane</keyword>
<feature type="transmembrane region" description="Helical" evidence="1">
    <location>
        <begin position="14"/>
        <end position="35"/>
    </location>
</feature>
<proteinExistence type="predicted"/>
<dbReference type="GO" id="GO:0020037">
    <property type="term" value="F:heme binding"/>
    <property type="evidence" value="ECO:0007669"/>
    <property type="project" value="InterPro"/>
</dbReference>
<sequence>LHARLLAGWRGRRAAVLSIIGFSFILLAFFGIKLLQKGMHIF</sequence>
<evidence type="ECO:0000256" key="1">
    <source>
        <dbReference type="SAM" id="Phobius"/>
    </source>
</evidence>